<gene>
    <name evidence="2" type="ORF">METZ01_LOCUS298561</name>
</gene>
<evidence type="ECO:0000256" key="1">
    <source>
        <dbReference type="SAM" id="MobiDB-lite"/>
    </source>
</evidence>
<evidence type="ECO:0000313" key="2">
    <source>
        <dbReference type="EMBL" id="SVC45707.1"/>
    </source>
</evidence>
<dbReference type="AlphaFoldDB" id="A0A382MDC6"/>
<dbReference type="EMBL" id="UINC01092270">
    <property type="protein sequence ID" value="SVC45707.1"/>
    <property type="molecule type" value="Genomic_DNA"/>
</dbReference>
<sequence>MAGTLEKESTDPGGAKGDELPETHPENMETVFQFERDGTINTGKVDKGSDVITDGKPNISPTYKVDGLRVTILENGKQAGYITFPSANPQKGDQISIGHEGKDDRITFTISRIDNVAAPTGETPTEEKAEIAKEPDESQKPEAKRPAPAKIFKPSGELAAFNNPNLDSCSAASERDTWVHSGQIIALLAQETGSSRQDAARIVDGFWDYVANIKGHYRENSNSWTLTIPHFGNFQFRYFQDNRKMLAFKGTNGKSRSSPRSSGWVNQWNRKPGGLSVRRRISVFVAERTTIPLQKTDS</sequence>
<proteinExistence type="predicted"/>
<feature type="region of interest" description="Disordered" evidence="1">
    <location>
        <begin position="1"/>
        <end position="28"/>
    </location>
</feature>
<feature type="compositionally biased region" description="Basic and acidic residues" evidence="1">
    <location>
        <begin position="1"/>
        <end position="27"/>
    </location>
</feature>
<feature type="compositionally biased region" description="Basic and acidic residues" evidence="1">
    <location>
        <begin position="125"/>
        <end position="145"/>
    </location>
</feature>
<accession>A0A382MDC6</accession>
<organism evidence="2">
    <name type="scientific">marine metagenome</name>
    <dbReference type="NCBI Taxonomy" id="408172"/>
    <lineage>
        <taxon>unclassified sequences</taxon>
        <taxon>metagenomes</taxon>
        <taxon>ecological metagenomes</taxon>
    </lineage>
</organism>
<feature type="region of interest" description="Disordered" evidence="1">
    <location>
        <begin position="116"/>
        <end position="147"/>
    </location>
</feature>
<protein>
    <submittedName>
        <fullName evidence="2">Uncharacterized protein</fullName>
    </submittedName>
</protein>
<feature type="non-terminal residue" evidence="2">
    <location>
        <position position="298"/>
    </location>
</feature>
<name>A0A382MDC6_9ZZZZ</name>
<reference evidence="2" key="1">
    <citation type="submission" date="2018-05" db="EMBL/GenBank/DDBJ databases">
        <authorList>
            <person name="Lanie J.A."/>
            <person name="Ng W.-L."/>
            <person name="Kazmierczak K.M."/>
            <person name="Andrzejewski T.M."/>
            <person name="Davidsen T.M."/>
            <person name="Wayne K.J."/>
            <person name="Tettelin H."/>
            <person name="Glass J.I."/>
            <person name="Rusch D."/>
            <person name="Podicherti R."/>
            <person name="Tsui H.-C.T."/>
            <person name="Winkler M.E."/>
        </authorList>
    </citation>
    <scope>NUCLEOTIDE SEQUENCE</scope>
</reference>